<dbReference type="Gene3D" id="3.90.1660.10">
    <property type="entry name" value="CofE-like domain"/>
    <property type="match status" value="1"/>
</dbReference>
<feature type="non-terminal residue" evidence="2">
    <location>
        <position position="123"/>
    </location>
</feature>
<dbReference type="PANTHER" id="PTHR47917:SF1">
    <property type="entry name" value="COENZYME F420:L-GLUTAMATE LIGASE"/>
    <property type="match status" value="1"/>
</dbReference>
<protein>
    <submittedName>
        <fullName evidence="2">Coenzyme F420-0:L-glutamate ligase</fullName>
    </submittedName>
</protein>
<sequence>MTAPPARVEVIAVTGIGEVRPGDDVAALLGHAGLRDGDIVVVTSKIVSKAEGRVRHAPDRTSAIEEETERVVARRGDTVISQTRHGFVMAAAGVDASNTEPGTVLLLPEDPDASARRIRAGLG</sequence>
<dbReference type="InterPro" id="IPR002847">
    <property type="entry name" value="F420-0_gamma-glut_ligase-dom"/>
</dbReference>
<keyword evidence="2" id="KW-0436">Ligase</keyword>
<evidence type="ECO:0000313" key="3">
    <source>
        <dbReference type="Proteomes" id="UP000249304"/>
    </source>
</evidence>
<organism evidence="2 3">
    <name type="scientific">Nonomuraea aridisoli</name>
    <dbReference type="NCBI Taxonomy" id="2070368"/>
    <lineage>
        <taxon>Bacteria</taxon>
        <taxon>Bacillati</taxon>
        <taxon>Actinomycetota</taxon>
        <taxon>Actinomycetes</taxon>
        <taxon>Streptosporangiales</taxon>
        <taxon>Streptosporangiaceae</taxon>
        <taxon>Nonomuraea</taxon>
    </lineage>
</organism>
<dbReference type="Pfam" id="PF01996">
    <property type="entry name" value="F420_ligase"/>
    <property type="match status" value="1"/>
</dbReference>
<feature type="domain" description="Coenzyme F420:L-glutamate ligase-like" evidence="1">
    <location>
        <begin position="57"/>
        <end position="122"/>
    </location>
</feature>
<evidence type="ECO:0000259" key="1">
    <source>
        <dbReference type="Pfam" id="PF01996"/>
    </source>
</evidence>
<dbReference type="AlphaFoldDB" id="A0A2W2CSB9"/>
<comment type="caution">
    <text evidence="2">The sequence shown here is derived from an EMBL/GenBank/DDBJ whole genome shotgun (WGS) entry which is preliminary data.</text>
</comment>
<accession>A0A2W2CSB9</accession>
<dbReference type="PANTHER" id="PTHR47917">
    <property type="match status" value="1"/>
</dbReference>
<gene>
    <name evidence="2" type="ORF">C1J01_47325</name>
</gene>
<name>A0A2W2CSB9_9ACTN</name>
<keyword evidence="3" id="KW-1185">Reference proteome</keyword>
<dbReference type="Proteomes" id="UP000249304">
    <property type="component" value="Unassembled WGS sequence"/>
</dbReference>
<dbReference type="Gene3D" id="3.30.1330.100">
    <property type="entry name" value="CofE-like"/>
    <property type="match status" value="2"/>
</dbReference>
<dbReference type="GO" id="GO:0052618">
    <property type="term" value="F:coenzyme F420-0:L-glutamate ligase activity"/>
    <property type="evidence" value="ECO:0007669"/>
    <property type="project" value="TreeGrafter"/>
</dbReference>
<dbReference type="SUPFAM" id="SSF144010">
    <property type="entry name" value="CofE-like"/>
    <property type="match status" value="1"/>
</dbReference>
<proteinExistence type="predicted"/>
<dbReference type="RefSeq" id="WP_181449364.1">
    <property type="nucleotide sequence ID" value="NZ_POUD01000498.1"/>
</dbReference>
<evidence type="ECO:0000313" key="2">
    <source>
        <dbReference type="EMBL" id="PZG02426.1"/>
    </source>
</evidence>
<dbReference type="EMBL" id="POUD01000498">
    <property type="protein sequence ID" value="PZG02426.1"/>
    <property type="molecule type" value="Genomic_DNA"/>
</dbReference>
<reference evidence="2 3" key="1">
    <citation type="submission" date="2018-01" db="EMBL/GenBank/DDBJ databases">
        <title>Draft genome sequence of Nonomuraea sp. KC333.</title>
        <authorList>
            <person name="Sahin N."/>
            <person name="Saygin H."/>
            <person name="Ay H."/>
        </authorList>
    </citation>
    <scope>NUCLEOTIDE SEQUENCE [LARGE SCALE GENOMIC DNA]</scope>
    <source>
        <strain evidence="2 3">KC333</strain>
    </source>
</reference>